<dbReference type="Proteomes" id="UP000192342">
    <property type="component" value="Unassembled WGS sequence"/>
</dbReference>
<gene>
    <name evidence="1" type="ORF">ATO7_03720</name>
</gene>
<sequence length="175" mass="18380">MALVCGLCACGGSGNSADAIADIAQDRGWSALSVKILNVGYLANAGIFDGACVIGIYPPGAAELAGTIWPDQAPVFQHIGDAVAQCLSGRAPTLLSLPSHYGIFLDELVRIDYDADVDDCGQQFVGGCYQEWANLAVVLPDRLLGLVGLTVSYDELESVVVGHEIWHMVAGDFHS</sequence>
<dbReference type="EMBL" id="AQQV01000001">
    <property type="protein sequence ID" value="ORE88953.1"/>
    <property type="molecule type" value="Genomic_DNA"/>
</dbReference>
<keyword evidence="2" id="KW-1185">Reference proteome</keyword>
<name>A0A1Y1SH07_9GAMM</name>
<protein>
    <submittedName>
        <fullName evidence="1">Uncharacterized protein</fullName>
    </submittedName>
</protein>
<organism evidence="1 2">
    <name type="scientific">Oceanococcus atlanticus</name>
    <dbReference type="NCBI Taxonomy" id="1317117"/>
    <lineage>
        <taxon>Bacteria</taxon>
        <taxon>Pseudomonadati</taxon>
        <taxon>Pseudomonadota</taxon>
        <taxon>Gammaproteobacteria</taxon>
        <taxon>Chromatiales</taxon>
        <taxon>Oceanococcaceae</taxon>
        <taxon>Oceanococcus</taxon>
    </lineage>
</organism>
<comment type="caution">
    <text evidence="1">The sequence shown here is derived from an EMBL/GenBank/DDBJ whole genome shotgun (WGS) entry which is preliminary data.</text>
</comment>
<reference evidence="1 2" key="1">
    <citation type="submission" date="2013-04" db="EMBL/GenBank/DDBJ databases">
        <title>Oceanococcus atlanticus 22II-S10r2 Genome Sequencing.</title>
        <authorList>
            <person name="Lai Q."/>
            <person name="Li G."/>
            <person name="Shao Z."/>
        </authorList>
    </citation>
    <scope>NUCLEOTIDE SEQUENCE [LARGE SCALE GENOMIC DNA]</scope>
    <source>
        <strain evidence="1 2">22II-S10r2</strain>
    </source>
</reference>
<evidence type="ECO:0000313" key="2">
    <source>
        <dbReference type="Proteomes" id="UP000192342"/>
    </source>
</evidence>
<proteinExistence type="predicted"/>
<dbReference type="AlphaFoldDB" id="A0A1Y1SH07"/>
<accession>A0A1Y1SH07</accession>
<evidence type="ECO:0000313" key="1">
    <source>
        <dbReference type="EMBL" id="ORE88953.1"/>
    </source>
</evidence>